<organism evidence="1 2">
    <name type="scientific">Novosphingobium pokkalii</name>
    <dbReference type="NCBI Taxonomy" id="1770194"/>
    <lineage>
        <taxon>Bacteria</taxon>
        <taxon>Pseudomonadati</taxon>
        <taxon>Pseudomonadota</taxon>
        <taxon>Alphaproteobacteria</taxon>
        <taxon>Sphingomonadales</taxon>
        <taxon>Sphingomonadaceae</taxon>
        <taxon>Novosphingobium</taxon>
    </lineage>
</organism>
<comment type="caution">
    <text evidence="1">The sequence shown here is derived from an EMBL/GenBank/DDBJ whole genome shotgun (WGS) entry which is preliminary data.</text>
</comment>
<reference evidence="2" key="1">
    <citation type="journal article" date="2019" name="Int. J. Syst. Evol. Microbiol.">
        <title>The Global Catalogue of Microorganisms (GCM) 10K type strain sequencing project: providing services to taxonomists for standard genome sequencing and annotation.</title>
        <authorList>
            <consortium name="The Broad Institute Genomics Platform"/>
            <consortium name="The Broad Institute Genome Sequencing Center for Infectious Disease"/>
            <person name="Wu L."/>
            <person name="Ma J."/>
        </authorList>
    </citation>
    <scope>NUCLEOTIDE SEQUENCE [LARGE SCALE GENOMIC DNA]</scope>
    <source>
        <strain evidence="2">KCTC 42224</strain>
    </source>
</reference>
<dbReference type="Pfam" id="PF13692">
    <property type="entry name" value="Glyco_trans_1_4"/>
    <property type="match status" value="1"/>
</dbReference>
<dbReference type="EMBL" id="JBHRYE010000017">
    <property type="protein sequence ID" value="MFC3672046.1"/>
    <property type="molecule type" value="Genomic_DNA"/>
</dbReference>
<name>A0ABV7V5V5_9SPHN</name>
<keyword evidence="1" id="KW-0808">Transferase</keyword>
<keyword evidence="1" id="KW-0328">Glycosyltransferase</keyword>
<keyword evidence="2" id="KW-1185">Reference proteome</keyword>
<protein>
    <submittedName>
        <fullName evidence="1">Glycosyltransferase</fullName>
        <ecNumber evidence="1">2.4.-.-</ecNumber>
    </submittedName>
</protein>
<dbReference type="EC" id="2.4.-.-" evidence="1"/>
<dbReference type="Gene3D" id="3.40.50.2000">
    <property type="entry name" value="Glycogen Phosphorylase B"/>
    <property type="match status" value="1"/>
</dbReference>
<sequence>MERLDDAVDILVFQNYFSPSRHAIFEELGKTKKLLVIYMQSASDEGRRWAEEQPVHYSARRVPTRQYAKMVFPAGKLDLPARAEVAVLVDNNPTNIAMLLFAPAVRRIAQRTYLWVEHIPDPSKGRGKLLYQTLTSRALLRLAGAAASWSAMSDRYLRGLGFAGPIRRIPQVVPPPPADAPTLRPVTTLTRFGYLGSSVPRKNVAALRTAMNAVVAADPARGGQLHLAGYDVPDLAAHEQAHGYVSGVGLEAFFDAIDVLVLPSVIDPWGLVVNEALVRGRLAIVSKFCGSAEIVEQIDPALVCGLSPEEIGAALTHALSLSLEQVAMRLAKARALMTGFTVERAAAAFAQL</sequence>
<gene>
    <name evidence="1" type="ORF">ACFOOT_11480</name>
</gene>
<dbReference type="Proteomes" id="UP001595683">
    <property type="component" value="Unassembled WGS sequence"/>
</dbReference>
<dbReference type="GO" id="GO:0016757">
    <property type="term" value="F:glycosyltransferase activity"/>
    <property type="evidence" value="ECO:0007669"/>
    <property type="project" value="UniProtKB-KW"/>
</dbReference>
<proteinExistence type="predicted"/>
<evidence type="ECO:0000313" key="1">
    <source>
        <dbReference type="EMBL" id="MFC3672046.1"/>
    </source>
</evidence>
<evidence type="ECO:0000313" key="2">
    <source>
        <dbReference type="Proteomes" id="UP001595683"/>
    </source>
</evidence>
<dbReference type="SUPFAM" id="SSF53756">
    <property type="entry name" value="UDP-Glycosyltransferase/glycogen phosphorylase"/>
    <property type="match status" value="1"/>
</dbReference>
<accession>A0ABV7V5V5</accession>
<dbReference type="RefSeq" id="WP_191323960.1">
    <property type="nucleotide sequence ID" value="NZ_BMZP01000006.1"/>
</dbReference>